<dbReference type="CDD" id="cd03293">
    <property type="entry name" value="ABC_NrtD_SsuB_transporters"/>
    <property type="match status" value="1"/>
</dbReference>
<evidence type="ECO:0000256" key="1">
    <source>
        <dbReference type="ARBA" id="ARBA00005417"/>
    </source>
</evidence>
<evidence type="ECO:0000313" key="10">
    <source>
        <dbReference type="EMBL" id="TCG04761.1"/>
    </source>
</evidence>
<dbReference type="Gene3D" id="3.40.50.300">
    <property type="entry name" value="P-loop containing nucleotide triphosphate hydrolases"/>
    <property type="match status" value="1"/>
</dbReference>
<evidence type="ECO:0000256" key="4">
    <source>
        <dbReference type="ARBA" id="ARBA00022519"/>
    </source>
</evidence>
<dbReference type="InterPro" id="IPR050166">
    <property type="entry name" value="ABC_transporter_ATP-bind"/>
</dbReference>
<evidence type="ECO:0000259" key="9">
    <source>
        <dbReference type="PROSITE" id="PS50893"/>
    </source>
</evidence>
<comment type="caution">
    <text evidence="10">The sequence shown here is derived from an EMBL/GenBank/DDBJ whole genome shotgun (WGS) entry which is preliminary data.</text>
</comment>
<keyword evidence="3" id="KW-1003">Cell membrane</keyword>
<proteinExistence type="inferred from homology"/>
<dbReference type="PANTHER" id="PTHR42788">
    <property type="entry name" value="TAURINE IMPORT ATP-BINDING PROTEIN-RELATED"/>
    <property type="match status" value="1"/>
</dbReference>
<gene>
    <name evidence="10" type="primary">tauB</name>
    <name evidence="10" type="ORF">BZM27_38455</name>
</gene>
<dbReference type="GO" id="GO:0016887">
    <property type="term" value="F:ATP hydrolysis activity"/>
    <property type="evidence" value="ECO:0007669"/>
    <property type="project" value="InterPro"/>
</dbReference>
<dbReference type="SUPFAM" id="SSF52540">
    <property type="entry name" value="P-loop containing nucleoside triphosphate hydrolases"/>
    <property type="match status" value="1"/>
</dbReference>
<evidence type="ECO:0000256" key="5">
    <source>
        <dbReference type="ARBA" id="ARBA00022741"/>
    </source>
</evidence>
<dbReference type="InterPro" id="IPR017871">
    <property type="entry name" value="ABC_transporter-like_CS"/>
</dbReference>
<evidence type="ECO:0000256" key="8">
    <source>
        <dbReference type="ARBA" id="ARBA00023136"/>
    </source>
</evidence>
<name>A0A4R0XFD2_9BURK</name>
<evidence type="ECO:0000256" key="6">
    <source>
        <dbReference type="ARBA" id="ARBA00022840"/>
    </source>
</evidence>
<comment type="similarity">
    <text evidence="1">Belongs to the ABC transporter superfamily.</text>
</comment>
<dbReference type="GO" id="GO:0005524">
    <property type="term" value="F:ATP binding"/>
    <property type="evidence" value="ECO:0007669"/>
    <property type="project" value="UniProtKB-KW"/>
</dbReference>
<dbReference type="InterPro" id="IPR003439">
    <property type="entry name" value="ABC_transporter-like_ATP-bd"/>
</dbReference>
<keyword evidence="11" id="KW-1185">Reference proteome</keyword>
<keyword evidence="8" id="KW-0472">Membrane</keyword>
<evidence type="ECO:0000256" key="3">
    <source>
        <dbReference type="ARBA" id="ARBA00022475"/>
    </source>
</evidence>
<dbReference type="InterPro" id="IPR027417">
    <property type="entry name" value="P-loop_NTPase"/>
</dbReference>
<dbReference type="Proteomes" id="UP000294200">
    <property type="component" value="Unassembled WGS sequence"/>
</dbReference>
<evidence type="ECO:0000313" key="11">
    <source>
        <dbReference type="Proteomes" id="UP000294200"/>
    </source>
</evidence>
<keyword evidence="2" id="KW-0813">Transport</keyword>
<organism evidence="10 11">
    <name type="scientific">Paraburkholderia steynii</name>
    <dbReference type="NCBI Taxonomy" id="1245441"/>
    <lineage>
        <taxon>Bacteria</taxon>
        <taxon>Pseudomonadati</taxon>
        <taxon>Pseudomonadota</taxon>
        <taxon>Betaproteobacteria</taxon>
        <taxon>Burkholderiales</taxon>
        <taxon>Burkholderiaceae</taxon>
        <taxon>Paraburkholderia</taxon>
    </lineage>
</organism>
<evidence type="ECO:0000256" key="7">
    <source>
        <dbReference type="ARBA" id="ARBA00022967"/>
    </source>
</evidence>
<keyword evidence="5" id="KW-0547">Nucleotide-binding</keyword>
<dbReference type="PROSITE" id="PS00211">
    <property type="entry name" value="ABC_TRANSPORTER_1"/>
    <property type="match status" value="1"/>
</dbReference>
<feature type="domain" description="ABC transporter" evidence="9">
    <location>
        <begin position="2"/>
        <end position="233"/>
    </location>
</feature>
<dbReference type="AlphaFoldDB" id="A0A4R0XFD2"/>
<keyword evidence="4" id="KW-0997">Cell inner membrane</keyword>
<sequence length="266" mass="29108">MIRVESVSVDFDTGAGRRTVLSNVDLDLRDGSFTVVLGPSGCGKTTLLNVIAGFIAPTTGKVTLDGVAVTGPGAERGVVSQDDALLPWQNVEQNIGFGLQLRGVPRDALREKVDSLLALTGLSGYADYPLWKISGGMRQRVNLARSLAVDPRYLLLDEPLGALDALTRQRMQEYLLQLWTRYDKGMLMITHDITEALFMATDLVLMKGDPGRIESVRGLDFGRRFTAGENARAIRNEAAFVRLRDELETGFFADEGDGMDASLTRR</sequence>
<evidence type="ECO:0000256" key="2">
    <source>
        <dbReference type="ARBA" id="ARBA00022448"/>
    </source>
</evidence>
<dbReference type="InterPro" id="IPR003593">
    <property type="entry name" value="AAA+_ATPase"/>
</dbReference>
<dbReference type="EMBL" id="MWML01000221">
    <property type="protein sequence ID" value="TCG04761.1"/>
    <property type="molecule type" value="Genomic_DNA"/>
</dbReference>
<dbReference type="SMART" id="SM00382">
    <property type="entry name" value="AAA"/>
    <property type="match status" value="1"/>
</dbReference>
<accession>A0A4R0XFD2</accession>
<dbReference type="PROSITE" id="PS50893">
    <property type="entry name" value="ABC_TRANSPORTER_2"/>
    <property type="match status" value="1"/>
</dbReference>
<protein>
    <submittedName>
        <fullName evidence="10">Taurine transporter ATP-binding subunit</fullName>
    </submittedName>
</protein>
<keyword evidence="7" id="KW-1278">Translocase</keyword>
<dbReference type="PANTHER" id="PTHR42788:SF18">
    <property type="entry name" value="TAURINE IMPORT ATP-BINDING PROTEIN TAUB"/>
    <property type="match status" value="1"/>
</dbReference>
<dbReference type="Pfam" id="PF00005">
    <property type="entry name" value="ABC_tran"/>
    <property type="match status" value="1"/>
</dbReference>
<reference evidence="10 11" key="1">
    <citation type="submission" date="2017-02" db="EMBL/GenBank/DDBJ databases">
        <title>Paraburkholderia sophoroidis sp. nov. and Paraburkholderia steynii sp. nov. rhizobial symbionts of the fynbos legume Hypocalyptus sophoroides.</title>
        <authorList>
            <person name="Steenkamp E.T."/>
            <person name="Beukes C.W."/>
            <person name="Van Zyl E."/>
            <person name="Avontuur J."/>
            <person name="Chan W.Y."/>
            <person name="Hassen A."/>
            <person name="Palmer M."/>
            <person name="Mthombeni L."/>
            <person name="Phalane F."/>
            <person name="Sereme K."/>
            <person name="Venter S.N."/>
        </authorList>
    </citation>
    <scope>NUCLEOTIDE SEQUENCE [LARGE SCALE GENOMIC DNA]</scope>
    <source>
        <strain evidence="10 11">HC1.1ba</strain>
    </source>
</reference>
<keyword evidence="6 10" id="KW-0067">ATP-binding</keyword>